<dbReference type="InterPro" id="IPR003439">
    <property type="entry name" value="ABC_transporter-like_ATP-bd"/>
</dbReference>
<feature type="region of interest" description="Disordered" evidence="5">
    <location>
        <begin position="275"/>
        <end position="303"/>
    </location>
</feature>
<accession>A0A0V8ISJ8</accession>
<dbReference type="InterPro" id="IPR050095">
    <property type="entry name" value="ECF_ABC_transporter_ATP-bd"/>
</dbReference>
<feature type="domain" description="ABC transporter" evidence="6">
    <location>
        <begin position="11"/>
        <end position="261"/>
    </location>
</feature>
<dbReference type="Proteomes" id="UP000053199">
    <property type="component" value="Unassembled WGS sequence"/>
</dbReference>
<evidence type="ECO:0000313" key="8">
    <source>
        <dbReference type="Proteomes" id="UP000053199"/>
    </source>
</evidence>
<evidence type="ECO:0000256" key="3">
    <source>
        <dbReference type="ARBA" id="ARBA00022741"/>
    </source>
</evidence>
<dbReference type="GO" id="GO:0043190">
    <property type="term" value="C:ATP-binding cassette (ABC) transporter complex"/>
    <property type="evidence" value="ECO:0007669"/>
    <property type="project" value="TreeGrafter"/>
</dbReference>
<feature type="domain" description="ABC transporter" evidence="6">
    <location>
        <begin position="340"/>
        <end position="567"/>
    </location>
</feature>
<evidence type="ECO:0000256" key="2">
    <source>
        <dbReference type="ARBA" id="ARBA00022448"/>
    </source>
</evidence>
<evidence type="ECO:0000256" key="1">
    <source>
        <dbReference type="ARBA" id="ARBA00005417"/>
    </source>
</evidence>
<dbReference type="OrthoDB" id="501320at2"/>
<dbReference type="Pfam" id="PF00005">
    <property type="entry name" value="ABC_tran"/>
    <property type="match status" value="2"/>
</dbReference>
<dbReference type="Gene3D" id="3.40.50.300">
    <property type="entry name" value="P-loop containing nucleotide triphosphate hydrolases"/>
    <property type="match status" value="2"/>
</dbReference>
<sequence length="569" mass="57231">MTAAAGPVLAAAIRSFTFHDGEAPALAGLDLAITPGTLTGVLGGSGSGKSTLGRLLAGWLVPGSGGTLDGSLELSGTRLEFDGETLGRPDRRIDPAQWGRTVGLVPQDPAAMLSTVRATVAEELAFGLENFGVPRADMAAAVQRTAALLGLGELLDRNPARLSGGQLRRLAIGCSAITRPAVLVLDEPFASLDAAGARELSGLVRELAASGTAVVILSQVVDGLLLEADHWLVLAGGRRVVAGAPGALGPETGLVPNAVRRVGAAAPEAAGAAREYGTGSTAGRTCPPGAATPGAAPVSGPAAGPAGPALELRRVLFGYTADQGGRPPAVHGRRGRGRDLRLRNRRARAQGQAAVPLRPVLQDVSLAVQPGEIVAVTGPNGAGKSTLLRHLNGLLRPASGTVLVNGADIAGRPVGAVSADVGVLFQHPRDQLFERTLLREVRFGLTGLPGPGTADERAVAALAAVGLGGAAHSHPAELSASGQRLLALAAVLARRPSVIALDEPTVALDGDGLAILDAAVRSAAEAGAAVVLVTHDLEYAQTAAHRIVALDGGRLTGVGGRPRGVRPGP</sequence>
<dbReference type="SUPFAM" id="SSF52540">
    <property type="entry name" value="P-loop containing nucleoside triphosphate hydrolases"/>
    <property type="match status" value="2"/>
</dbReference>
<dbReference type="InterPro" id="IPR027417">
    <property type="entry name" value="P-loop_NTPase"/>
</dbReference>
<keyword evidence="4" id="KW-0067">ATP-binding</keyword>
<comment type="similarity">
    <text evidence="1">Belongs to the ABC transporter superfamily.</text>
</comment>
<dbReference type="InterPro" id="IPR003593">
    <property type="entry name" value="AAA+_ATPase"/>
</dbReference>
<dbReference type="PANTHER" id="PTHR43553:SF24">
    <property type="entry name" value="ENERGY-COUPLING FACTOR TRANSPORTER ATP-BINDING PROTEIN ECFA1"/>
    <property type="match status" value="1"/>
</dbReference>
<comment type="caution">
    <text evidence="7">The sequence shown here is derived from an EMBL/GenBank/DDBJ whole genome shotgun (WGS) entry which is preliminary data.</text>
</comment>
<keyword evidence="8" id="KW-1185">Reference proteome</keyword>
<name>A0A0V8ISJ8_9MICC</name>
<dbReference type="InterPro" id="IPR017871">
    <property type="entry name" value="ABC_transporter-like_CS"/>
</dbReference>
<dbReference type="GO" id="GO:0042626">
    <property type="term" value="F:ATPase-coupled transmembrane transporter activity"/>
    <property type="evidence" value="ECO:0007669"/>
    <property type="project" value="TreeGrafter"/>
</dbReference>
<dbReference type="InterPro" id="IPR015856">
    <property type="entry name" value="ABC_transpr_CbiO/EcfA_su"/>
</dbReference>
<protein>
    <submittedName>
        <fullName evidence="7">ABC transporter</fullName>
    </submittedName>
</protein>
<dbReference type="PROSITE" id="PS50893">
    <property type="entry name" value="ABC_TRANSPORTER_2"/>
    <property type="match status" value="2"/>
</dbReference>
<evidence type="ECO:0000259" key="6">
    <source>
        <dbReference type="PROSITE" id="PS50893"/>
    </source>
</evidence>
<dbReference type="RefSeq" id="WP_058267115.1">
    <property type="nucleotide sequence ID" value="NZ_FMAZ01000002.1"/>
</dbReference>
<keyword evidence="2" id="KW-0813">Transport</keyword>
<reference evidence="7 8" key="1">
    <citation type="journal article" date="2014" name="Arch. Microbiol.">
        <title>Arthrobacter enclensis sp. nov., isolated from sediment sample.</title>
        <authorList>
            <person name="Dastager S.G."/>
            <person name="Liu Q."/>
            <person name="Tang S.K."/>
            <person name="Krishnamurthi S."/>
            <person name="Lee J.C."/>
            <person name="Li W.J."/>
        </authorList>
    </citation>
    <scope>NUCLEOTIDE SEQUENCE [LARGE SCALE GENOMIC DNA]</scope>
    <source>
        <strain evidence="7 8">NIO-1008</strain>
    </source>
</reference>
<dbReference type="EMBL" id="LNQM01000002">
    <property type="protein sequence ID" value="KSU77520.1"/>
    <property type="molecule type" value="Genomic_DNA"/>
</dbReference>
<dbReference type="GO" id="GO:0016887">
    <property type="term" value="F:ATP hydrolysis activity"/>
    <property type="evidence" value="ECO:0007669"/>
    <property type="project" value="InterPro"/>
</dbReference>
<dbReference type="SMART" id="SM00382">
    <property type="entry name" value="AAA"/>
    <property type="match status" value="2"/>
</dbReference>
<evidence type="ECO:0000256" key="4">
    <source>
        <dbReference type="ARBA" id="ARBA00022840"/>
    </source>
</evidence>
<dbReference type="CDD" id="cd03225">
    <property type="entry name" value="ABC_cobalt_CbiO_domain1"/>
    <property type="match status" value="2"/>
</dbReference>
<dbReference type="PANTHER" id="PTHR43553">
    <property type="entry name" value="HEAVY METAL TRANSPORTER"/>
    <property type="match status" value="1"/>
</dbReference>
<proteinExistence type="inferred from homology"/>
<dbReference type="STRING" id="993070.AS031_05340"/>
<dbReference type="AlphaFoldDB" id="A0A0V8ISJ8"/>
<gene>
    <name evidence="7" type="ORF">AS031_05340</name>
</gene>
<dbReference type="PROSITE" id="PS00211">
    <property type="entry name" value="ABC_TRANSPORTER_1"/>
    <property type="match status" value="1"/>
</dbReference>
<organism evidence="7 8">
    <name type="scientific">Pseudarthrobacter enclensis</name>
    <dbReference type="NCBI Taxonomy" id="993070"/>
    <lineage>
        <taxon>Bacteria</taxon>
        <taxon>Bacillati</taxon>
        <taxon>Actinomycetota</taxon>
        <taxon>Actinomycetes</taxon>
        <taxon>Micrococcales</taxon>
        <taxon>Micrococcaceae</taxon>
        <taxon>Pseudarthrobacter</taxon>
    </lineage>
</organism>
<evidence type="ECO:0000256" key="5">
    <source>
        <dbReference type="SAM" id="MobiDB-lite"/>
    </source>
</evidence>
<keyword evidence="3" id="KW-0547">Nucleotide-binding</keyword>
<evidence type="ECO:0000313" key="7">
    <source>
        <dbReference type="EMBL" id="KSU77520.1"/>
    </source>
</evidence>
<dbReference type="GO" id="GO:0005524">
    <property type="term" value="F:ATP binding"/>
    <property type="evidence" value="ECO:0007669"/>
    <property type="project" value="UniProtKB-KW"/>
</dbReference>